<name>A0A0W0VHG4_9GAMM</name>
<dbReference type="Proteomes" id="UP000054997">
    <property type="component" value="Unassembled WGS sequence"/>
</dbReference>
<protein>
    <recommendedName>
        <fullName evidence="3">Substrate of the Dot/Icm secretion system</fullName>
    </recommendedName>
</protein>
<sequence length="348" mass="39645">MTREFFEKKRKLPSLSFFLQKNSSPQSPLKKKEKLFGSYIFEEEKISSPTSATSTDSGMDALIVSMDGNKTFEIIDEESNEVQESRTNQRYFASSNAEMFYNGHAWHRDSLKTSIELSVCGGNIYALLMGRKQPLYDVGVGEDEVNPVYYRISSKVNFLAEGEAIFTLNKAVDGLIFSLIISYFLGDYDISNVVAVEDNDGLTAVRIDPEYSFSNYCSSELYNQHGRILSELNFLLQHQAVHDPSDLRFDSGVEFFKECFTHHLLKSKSFLQLFSSDKKVSEAFLALKTIAETPFEQFADIIDKTISNQTIAEEVKKVLKSRQQLFSRCHDELKDHFESKLTQSQPGF</sequence>
<organism evidence="1 2">
    <name type="scientific">Legionella londiniensis</name>
    <dbReference type="NCBI Taxonomy" id="45068"/>
    <lineage>
        <taxon>Bacteria</taxon>
        <taxon>Pseudomonadati</taxon>
        <taxon>Pseudomonadota</taxon>
        <taxon>Gammaproteobacteria</taxon>
        <taxon>Legionellales</taxon>
        <taxon>Legionellaceae</taxon>
        <taxon>Legionella</taxon>
    </lineage>
</organism>
<dbReference type="OrthoDB" id="5637992at2"/>
<dbReference type="RefSeq" id="WP_058530132.1">
    <property type="nucleotide sequence ID" value="NZ_CAAAHZ010000002.1"/>
</dbReference>
<dbReference type="AlphaFoldDB" id="A0A0W0VHG4"/>
<proteinExistence type="predicted"/>
<evidence type="ECO:0008006" key="3">
    <source>
        <dbReference type="Google" id="ProtNLM"/>
    </source>
</evidence>
<accession>A0A0W0VHG4</accession>
<evidence type="ECO:0000313" key="1">
    <source>
        <dbReference type="EMBL" id="KTD19580.1"/>
    </source>
</evidence>
<gene>
    <name evidence="1" type="ORF">Llon_2160</name>
</gene>
<keyword evidence="2" id="KW-1185">Reference proteome</keyword>
<reference evidence="1 2" key="1">
    <citation type="submission" date="2015-11" db="EMBL/GenBank/DDBJ databases">
        <title>Genomic analysis of 38 Legionella species identifies large and diverse effector repertoires.</title>
        <authorList>
            <person name="Burstein D."/>
            <person name="Amaro F."/>
            <person name="Zusman T."/>
            <person name="Lifshitz Z."/>
            <person name="Cohen O."/>
            <person name="Gilbert J.A."/>
            <person name="Pupko T."/>
            <person name="Shuman H.A."/>
            <person name="Segal G."/>
        </authorList>
    </citation>
    <scope>NUCLEOTIDE SEQUENCE [LARGE SCALE GENOMIC DNA]</scope>
    <source>
        <strain evidence="1 2">ATCC 49505</strain>
    </source>
</reference>
<dbReference type="EMBL" id="LNYK01000034">
    <property type="protein sequence ID" value="KTD19580.1"/>
    <property type="molecule type" value="Genomic_DNA"/>
</dbReference>
<evidence type="ECO:0000313" key="2">
    <source>
        <dbReference type="Proteomes" id="UP000054997"/>
    </source>
</evidence>
<comment type="caution">
    <text evidence="1">The sequence shown here is derived from an EMBL/GenBank/DDBJ whole genome shotgun (WGS) entry which is preliminary data.</text>
</comment>
<dbReference type="PATRIC" id="fig|45068.5.peg.2351"/>